<feature type="domain" description="Aspartate/glutamate/uridylate kinase" evidence="7">
    <location>
        <begin position="276"/>
        <end position="488"/>
    </location>
</feature>
<dbReference type="EMBL" id="CM009755">
    <property type="protein sequence ID" value="PUZ47018.1"/>
    <property type="molecule type" value="Genomic_DNA"/>
</dbReference>
<name>A0A2T7CUJ8_9POAL</name>
<dbReference type="Gramene" id="PUZ47018">
    <property type="protein sequence ID" value="PUZ47018"/>
    <property type="gene ID" value="GQ55_7G129200"/>
</dbReference>
<dbReference type="HAMAP" id="MF_01220_B">
    <property type="entry name" value="PyrH_B"/>
    <property type="match status" value="1"/>
</dbReference>
<evidence type="ECO:0000259" key="7">
    <source>
        <dbReference type="Pfam" id="PF00696"/>
    </source>
</evidence>
<evidence type="ECO:0000313" key="9">
    <source>
        <dbReference type="EMBL" id="PUZ47018.1"/>
    </source>
</evidence>
<evidence type="ECO:0000256" key="2">
    <source>
        <dbReference type="ARBA" id="ARBA00007614"/>
    </source>
</evidence>
<dbReference type="EC" id="2.7.4.22" evidence="3"/>
<sequence>MASCDDDFGLLGDDAHQPAAPPPQPATAAQQPAPPPPPAQAFCFADAAVAAGAGSFSQAQEESNHHAERGKAAHHAKRARERPDEFSSDGGEYCSYINSGGSGGGGKKGRSGGASSGASDYRKDREEWTDGAISSLLDAYTDRFEQLNRGNLRGRDWEDVAGAVTDGQGKTTGGKSVEQCKNKIDNLKKRYKVECQRLASSGAGAVSHWPWFKKMEQIVGNSASPASSKPLAVAEDEKQRQQQQQHGSKRYPLSSTGPPTVVGSSRTNPLSNPRWKRVLLKIGGTALAGAAPQNVDPKIIMLIAREVQVACHHGVEVAIVVGGRNIFCGDNWVASTGTDRASTYPIGMMASVMNSVLLQASLEKIGVETRVQTALTIQEVAEPYVRRRAIRHLEKGRVVIFGGIGAGIGNPLFTTDTAAALRASEINADVVLKGIVGDDEYGCPPRGNSNTPFEHISFRELAARGFSRMDMTAVTCCEENNIPVVIFNMLEPGNISRAICGDQIGTLVDQSGRIT</sequence>
<dbReference type="STRING" id="1504633.A0A2T7CUJ8"/>
<protein>
    <recommendedName>
        <fullName evidence="3">UMP kinase</fullName>
        <ecNumber evidence="3">2.7.4.22</ecNumber>
    </recommendedName>
    <alternativeName>
        <fullName evidence="5">Uridine monophosphate kinase</fullName>
    </alternativeName>
</protein>
<reference evidence="9 10" key="1">
    <citation type="submission" date="2018-04" db="EMBL/GenBank/DDBJ databases">
        <title>WGS assembly of Panicum hallii var. hallii HAL2.</title>
        <authorList>
            <person name="Lovell J."/>
            <person name="Jenkins J."/>
            <person name="Lowry D."/>
            <person name="Mamidi S."/>
            <person name="Sreedasyam A."/>
            <person name="Weng X."/>
            <person name="Barry K."/>
            <person name="Bonette J."/>
            <person name="Campitelli B."/>
            <person name="Daum C."/>
            <person name="Gordon S."/>
            <person name="Gould B."/>
            <person name="Lipzen A."/>
            <person name="MacQueen A."/>
            <person name="Palacio-Mejia J."/>
            <person name="Plott C."/>
            <person name="Shakirov E."/>
            <person name="Shu S."/>
            <person name="Yoshinaga Y."/>
            <person name="Zane M."/>
            <person name="Rokhsar D."/>
            <person name="Grimwood J."/>
            <person name="Schmutz J."/>
            <person name="Juenger T."/>
        </authorList>
    </citation>
    <scope>NUCLEOTIDE SEQUENCE [LARGE SCALE GENOMIC DNA]</scope>
    <source>
        <strain evidence="10">cv. HAL2</strain>
    </source>
</reference>
<dbReference type="PANTHER" id="PTHR42833">
    <property type="entry name" value="URIDYLATE KINASE"/>
    <property type="match status" value="1"/>
</dbReference>
<dbReference type="SUPFAM" id="SSF53633">
    <property type="entry name" value="Carbamate kinase-like"/>
    <property type="match status" value="1"/>
</dbReference>
<dbReference type="Gene3D" id="3.40.1160.10">
    <property type="entry name" value="Acetylglutamate kinase-like"/>
    <property type="match status" value="1"/>
</dbReference>
<feature type="compositionally biased region" description="Polar residues" evidence="6">
    <location>
        <begin position="253"/>
        <end position="270"/>
    </location>
</feature>
<dbReference type="InterPro" id="IPR015963">
    <property type="entry name" value="Uridylate_kinase_bac"/>
</dbReference>
<evidence type="ECO:0000313" key="10">
    <source>
        <dbReference type="Proteomes" id="UP000244336"/>
    </source>
</evidence>
<dbReference type="PANTHER" id="PTHR42833:SF1">
    <property type="entry name" value="UMP KINASE"/>
    <property type="match status" value="1"/>
</dbReference>
<comment type="similarity">
    <text evidence="2">Belongs to the UMP kinase family.</text>
</comment>
<evidence type="ECO:0000256" key="6">
    <source>
        <dbReference type="SAM" id="MobiDB-lite"/>
    </source>
</evidence>
<dbReference type="AlphaFoldDB" id="A0A2T7CUJ8"/>
<organism evidence="9 10">
    <name type="scientific">Panicum hallii var. hallii</name>
    <dbReference type="NCBI Taxonomy" id="1504633"/>
    <lineage>
        <taxon>Eukaryota</taxon>
        <taxon>Viridiplantae</taxon>
        <taxon>Streptophyta</taxon>
        <taxon>Embryophyta</taxon>
        <taxon>Tracheophyta</taxon>
        <taxon>Spermatophyta</taxon>
        <taxon>Magnoliopsida</taxon>
        <taxon>Liliopsida</taxon>
        <taxon>Poales</taxon>
        <taxon>Poaceae</taxon>
        <taxon>PACMAD clade</taxon>
        <taxon>Panicoideae</taxon>
        <taxon>Panicodae</taxon>
        <taxon>Paniceae</taxon>
        <taxon>Panicinae</taxon>
        <taxon>Panicum</taxon>
        <taxon>Panicum sect. Panicum</taxon>
    </lineage>
</organism>
<feature type="compositionally biased region" description="Gly residues" evidence="6">
    <location>
        <begin position="100"/>
        <end position="115"/>
    </location>
</feature>
<dbReference type="Pfam" id="PF13837">
    <property type="entry name" value="Myb_DNA-bind_4"/>
    <property type="match status" value="1"/>
</dbReference>
<feature type="region of interest" description="Disordered" evidence="6">
    <location>
        <begin position="222"/>
        <end position="270"/>
    </location>
</feature>
<dbReference type="OrthoDB" id="409889at2759"/>
<feature type="region of interest" description="Disordered" evidence="6">
    <location>
        <begin position="1"/>
        <end position="127"/>
    </location>
</feature>
<comment type="pathway">
    <text evidence="1">Pyrimidine metabolism; CTP biosynthesis via de novo pathway; UDP from UMP (UMPK route): step 1/1.</text>
</comment>
<dbReference type="Gene3D" id="1.10.10.60">
    <property type="entry name" value="Homeodomain-like"/>
    <property type="match status" value="1"/>
</dbReference>
<keyword evidence="4" id="KW-0665">Pyrimidine biosynthesis</keyword>
<evidence type="ECO:0000256" key="4">
    <source>
        <dbReference type="ARBA" id="ARBA00022975"/>
    </source>
</evidence>
<evidence type="ECO:0000256" key="1">
    <source>
        <dbReference type="ARBA" id="ARBA00004791"/>
    </source>
</evidence>
<gene>
    <name evidence="9" type="ORF">GQ55_7G129200</name>
</gene>
<proteinExistence type="inferred from homology"/>
<evidence type="ECO:0000256" key="3">
    <source>
        <dbReference type="ARBA" id="ARBA00012899"/>
    </source>
</evidence>
<evidence type="ECO:0000256" key="5">
    <source>
        <dbReference type="ARBA" id="ARBA00032092"/>
    </source>
</evidence>
<dbReference type="UniPathway" id="UPA00159">
    <property type="reaction ID" value="UER00275"/>
</dbReference>
<dbReference type="FunFam" id="1.10.10.60:FF:000238">
    <property type="entry name" value="Aspartate/glutamate/uridylate kinase family protein"/>
    <property type="match status" value="1"/>
</dbReference>
<feature type="domain" description="Myb/SANT-like DNA-binding" evidence="8">
    <location>
        <begin position="125"/>
        <end position="218"/>
    </location>
</feature>
<dbReference type="GO" id="GO:0006225">
    <property type="term" value="P:UDP biosynthetic process"/>
    <property type="evidence" value="ECO:0007669"/>
    <property type="project" value="TreeGrafter"/>
</dbReference>
<dbReference type="GO" id="GO:0033862">
    <property type="term" value="F:UMP kinase activity"/>
    <property type="evidence" value="ECO:0007669"/>
    <property type="project" value="UniProtKB-EC"/>
</dbReference>
<dbReference type="InterPro" id="IPR036393">
    <property type="entry name" value="AceGlu_kinase-like_sf"/>
</dbReference>
<dbReference type="FunFam" id="3.40.1160.10:FF:000028">
    <property type="entry name" value="Uridylate kinase isoform A"/>
    <property type="match status" value="1"/>
</dbReference>
<dbReference type="GO" id="GO:0005737">
    <property type="term" value="C:cytoplasm"/>
    <property type="evidence" value="ECO:0007669"/>
    <property type="project" value="InterPro"/>
</dbReference>
<dbReference type="Pfam" id="PF00696">
    <property type="entry name" value="AA_kinase"/>
    <property type="match status" value="1"/>
</dbReference>
<accession>A0A2T7CUJ8</accession>
<dbReference type="InterPro" id="IPR044822">
    <property type="entry name" value="Myb_DNA-bind_4"/>
</dbReference>
<keyword evidence="10" id="KW-1185">Reference proteome</keyword>
<dbReference type="GO" id="GO:0044210">
    <property type="term" value="P:'de novo' CTP biosynthetic process"/>
    <property type="evidence" value="ECO:0007669"/>
    <property type="project" value="UniProtKB-UniPathway"/>
</dbReference>
<dbReference type="Proteomes" id="UP000244336">
    <property type="component" value="Chromosome 7"/>
</dbReference>
<evidence type="ECO:0000259" key="8">
    <source>
        <dbReference type="Pfam" id="PF13837"/>
    </source>
</evidence>
<dbReference type="InterPro" id="IPR001048">
    <property type="entry name" value="Asp/Glu/Uridylate_kinase"/>
</dbReference>
<feature type="compositionally biased region" description="Basic and acidic residues" evidence="6">
    <location>
        <begin position="62"/>
        <end position="71"/>
    </location>
</feature>
<dbReference type="CDD" id="cd04254">
    <property type="entry name" value="AAK_UMPK-PyrH-Ec"/>
    <property type="match status" value="1"/>
</dbReference>
<feature type="compositionally biased region" description="Low complexity" evidence="6">
    <location>
        <begin position="40"/>
        <end position="60"/>
    </location>
</feature>